<dbReference type="EMBL" id="JANPWB010000004">
    <property type="protein sequence ID" value="KAJ1192101.1"/>
    <property type="molecule type" value="Genomic_DNA"/>
</dbReference>
<comment type="caution">
    <text evidence="2">The sequence shown here is derived from an EMBL/GenBank/DDBJ whole genome shotgun (WGS) entry which is preliminary data.</text>
</comment>
<protein>
    <submittedName>
        <fullName evidence="2">Uncharacterized protein</fullName>
    </submittedName>
</protein>
<organism evidence="2 3">
    <name type="scientific">Pleurodeles waltl</name>
    <name type="common">Iberian ribbed newt</name>
    <dbReference type="NCBI Taxonomy" id="8319"/>
    <lineage>
        <taxon>Eukaryota</taxon>
        <taxon>Metazoa</taxon>
        <taxon>Chordata</taxon>
        <taxon>Craniata</taxon>
        <taxon>Vertebrata</taxon>
        <taxon>Euteleostomi</taxon>
        <taxon>Amphibia</taxon>
        <taxon>Batrachia</taxon>
        <taxon>Caudata</taxon>
        <taxon>Salamandroidea</taxon>
        <taxon>Salamandridae</taxon>
        <taxon>Pleurodelinae</taxon>
        <taxon>Pleurodeles</taxon>
    </lineage>
</organism>
<evidence type="ECO:0000256" key="1">
    <source>
        <dbReference type="SAM" id="MobiDB-lite"/>
    </source>
</evidence>
<proteinExistence type="predicted"/>
<evidence type="ECO:0000313" key="3">
    <source>
        <dbReference type="Proteomes" id="UP001066276"/>
    </source>
</evidence>
<feature type="compositionally biased region" description="Basic and acidic residues" evidence="1">
    <location>
        <begin position="50"/>
        <end position="85"/>
    </location>
</feature>
<evidence type="ECO:0000313" key="2">
    <source>
        <dbReference type="EMBL" id="KAJ1192101.1"/>
    </source>
</evidence>
<reference evidence="2" key="1">
    <citation type="journal article" date="2022" name="bioRxiv">
        <title>Sequencing and chromosome-scale assembly of the giantPleurodeles waltlgenome.</title>
        <authorList>
            <person name="Brown T."/>
            <person name="Elewa A."/>
            <person name="Iarovenko S."/>
            <person name="Subramanian E."/>
            <person name="Araus A.J."/>
            <person name="Petzold A."/>
            <person name="Susuki M."/>
            <person name="Suzuki K.-i.T."/>
            <person name="Hayashi T."/>
            <person name="Toyoda A."/>
            <person name="Oliveira C."/>
            <person name="Osipova E."/>
            <person name="Leigh N.D."/>
            <person name="Simon A."/>
            <person name="Yun M.H."/>
        </authorList>
    </citation>
    <scope>NUCLEOTIDE SEQUENCE</scope>
    <source>
        <strain evidence="2">20211129_DDA</strain>
        <tissue evidence="2">Liver</tissue>
    </source>
</reference>
<sequence length="144" mass="16395">MTSEQRTTLKTTTMQKQETWTRGREREREAERETEDEKRGIGGNMQLKPNDLKGRRGGPSKKETGPDCREDEDRLERERRKEPNGKVRHAPGGAWLPQVWKCVGDSQITLSGRVGRNRDCTKGKGNWDMNDIKGAKGKCGRTVN</sequence>
<feature type="compositionally biased region" description="Basic and acidic residues" evidence="1">
    <location>
        <begin position="19"/>
        <end position="40"/>
    </location>
</feature>
<feature type="region of interest" description="Disordered" evidence="1">
    <location>
        <begin position="1"/>
        <end position="92"/>
    </location>
</feature>
<gene>
    <name evidence="2" type="ORF">NDU88_001413</name>
</gene>
<name>A0AAV7UUN8_PLEWA</name>
<feature type="compositionally biased region" description="Polar residues" evidence="1">
    <location>
        <begin position="1"/>
        <end position="17"/>
    </location>
</feature>
<dbReference type="AlphaFoldDB" id="A0AAV7UUN8"/>
<dbReference type="Proteomes" id="UP001066276">
    <property type="component" value="Chromosome 2_2"/>
</dbReference>
<accession>A0AAV7UUN8</accession>
<keyword evidence="3" id="KW-1185">Reference proteome</keyword>